<dbReference type="Gene3D" id="3.40.50.280">
    <property type="entry name" value="Cobalamin-binding domain"/>
    <property type="match status" value="1"/>
</dbReference>
<evidence type="ECO:0000256" key="9">
    <source>
        <dbReference type="ARBA" id="ARBA00023235"/>
    </source>
</evidence>
<dbReference type="SUPFAM" id="SSF52242">
    <property type="entry name" value="Cobalamin (vitamin B12)-binding domain"/>
    <property type="match status" value="1"/>
</dbReference>
<dbReference type="PANTHER" id="PTHR48101:SF4">
    <property type="entry name" value="METHYLMALONYL-COA MUTASE, MITOCHONDRIAL"/>
    <property type="match status" value="1"/>
</dbReference>
<dbReference type="AlphaFoldDB" id="A0A1A2E635"/>
<dbReference type="GO" id="GO:0019678">
    <property type="term" value="P:propionate metabolic process, methylmalonyl pathway"/>
    <property type="evidence" value="ECO:0007669"/>
    <property type="project" value="TreeGrafter"/>
</dbReference>
<dbReference type="InterPro" id="IPR006159">
    <property type="entry name" value="Acid_CoA_mut_C"/>
</dbReference>
<dbReference type="CDD" id="cd03679">
    <property type="entry name" value="MM_CoA_mutase_alpha_like"/>
    <property type="match status" value="1"/>
</dbReference>
<keyword evidence="8" id="KW-0479">Metal-binding</keyword>
<dbReference type="Pfam" id="PF02310">
    <property type="entry name" value="B12-binding"/>
    <property type="match status" value="1"/>
</dbReference>
<dbReference type="NCBIfam" id="TIGR00641">
    <property type="entry name" value="acid_CoA_mut_N"/>
    <property type="match status" value="1"/>
</dbReference>
<dbReference type="GO" id="GO:0004494">
    <property type="term" value="F:methylmalonyl-CoA mutase activity"/>
    <property type="evidence" value="ECO:0007669"/>
    <property type="project" value="UniProtKB-EC"/>
</dbReference>
<evidence type="ECO:0000313" key="14">
    <source>
        <dbReference type="Proteomes" id="UP000093985"/>
    </source>
</evidence>
<dbReference type="InterPro" id="IPR058549">
    <property type="entry name" value="MeMalonylCoA_mutase_a/b_site"/>
</dbReference>
<dbReference type="EMBL" id="LZIN01000019">
    <property type="protein sequence ID" value="OBG09040.1"/>
    <property type="molecule type" value="Genomic_DNA"/>
</dbReference>
<name>A0A1A2E635_MYCSD</name>
<evidence type="ECO:0000256" key="11">
    <source>
        <dbReference type="ARBA" id="ARBA00073558"/>
    </source>
</evidence>
<gene>
    <name evidence="13" type="ORF">A5771_02195</name>
</gene>
<sequence>MTTSTSPGTIGSFADIALHGDGEPVAEVSASALAEHVAAAAAAHGYTPDQLDWHTPEGIEVKPVYTAADRAAAVADGYPLDSFPGEAPFVRGPYPTMYVNQPWTIRQYAGFSTAADSNAFYRRNLAAGQKGLSVAFDLATHRGYDSDHPRVQGDVGMAGVAIDSILDMRQLFDGIDLSAVSVSMTMNGAVLPILALYVVAAEEQGVPPEKLAGTIQNDILKEFMVRNTYIYPPKPSMRIISDIFGYTSAKMPKFNSISISGYHIQEAGATADLELAYTLADGVDYIKAGLDAGLDIDKFAPRLSFFWGIGMNFFMEVAKLRAGRLLWSELVAQFNPRNPKSRSLRTHSQTSGWSLTAQDVYNNVARTCIEAMAATQGHTQSLHTNALDEALALPTDFSARIARNTQLLLQQESGTTRPIDPWGGSYYVEWLTHQLAQRARAHIEEVAQHGGMAQAISDGIPKLRIEEAAARTQARIDSGRQPLIGVNKYQVAEDTEIEVLKVENSRVRAEQLAKLEQLRAERDENACQAALAELTRAAGATGTAGEDGLGNNLLALAIDAARAKATLGEISDALEKVYGRHQAEIRTISGVYRDEVGKGSNIASATALVEKFAEADGRRPRILIAKMGQDGHDRGQKVIATAFADIGFDVDVGALFSTPDEVARQAADNDVHVVGVSSLAAGHLTLVPALRDALAEAGRPDIMIVVGGVIPPGDFDELYAAGANAIFPPGTVIADAAVDLLHALASRRGYELGEPGGPVADPK</sequence>
<keyword evidence="10" id="KW-0170">Cobalt</keyword>
<dbReference type="InterPro" id="IPR016176">
    <property type="entry name" value="Cbl-dep_enz_cat"/>
</dbReference>
<evidence type="ECO:0000259" key="12">
    <source>
        <dbReference type="PROSITE" id="PS51332"/>
    </source>
</evidence>
<keyword evidence="7" id="KW-0846">Cobalamin</keyword>
<dbReference type="RefSeq" id="WP_064853853.1">
    <property type="nucleotide sequence ID" value="NZ_LZIM01000083.1"/>
</dbReference>
<dbReference type="GO" id="GO:0005737">
    <property type="term" value="C:cytoplasm"/>
    <property type="evidence" value="ECO:0007669"/>
    <property type="project" value="TreeGrafter"/>
</dbReference>
<feature type="domain" description="B12-binding" evidence="12">
    <location>
        <begin position="619"/>
        <end position="751"/>
    </location>
</feature>
<comment type="caution">
    <text evidence="13">The sequence shown here is derived from an EMBL/GenBank/DDBJ whole genome shotgun (WGS) entry which is preliminary data.</text>
</comment>
<dbReference type="InterPro" id="IPR036724">
    <property type="entry name" value="Cobalamin-bd_sf"/>
</dbReference>
<dbReference type="InterPro" id="IPR006098">
    <property type="entry name" value="MMCoA_mutase_a_cat"/>
</dbReference>
<dbReference type="SUPFAM" id="SSF51703">
    <property type="entry name" value="Cobalamin (vitamin B12)-dependent enzymes"/>
    <property type="match status" value="1"/>
</dbReference>
<comment type="cofactor">
    <cofactor evidence="2">
        <name>adenosylcob(III)alamin</name>
        <dbReference type="ChEBI" id="CHEBI:18408"/>
    </cofactor>
</comment>
<dbReference type="GO" id="GO:0031419">
    <property type="term" value="F:cobalamin binding"/>
    <property type="evidence" value="ECO:0007669"/>
    <property type="project" value="UniProtKB-KW"/>
</dbReference>
<dbReference type="GO" id="GO:0046872">
    <property type="term" value="F:metal ion binding"/>
    <property type="evidence" value="ECO:0007669"/>
    <property type="project" value="UniProtKB-KW"/>
</dbReference>
<protein>
    <recommendedName>
        <fullName evidence="11">Probable methylmalonyl-CoA mutase large subunit</fullName>
        <ecNumber evidence="6">5.4.99.2</ecNumber>
    </recommendedName>
</protein>
<comment type="function">
    <text evidence="3">Catalyzes the isomerization of succinyl-CoA to methylmalonyl-CoA during synthesis of propionate from tricarboxylic acid-cycle intermediates.</text>
</comment>
<dbReference type="InterPro" id="IPR006158">
    <property type="entry name" value="Cobalamin-bd"/>
</dbReference>
<evidence type="ECO:0000256" key="2">
    <source>
        <dbReference type="ARBA" id="ARBA00001922"/>
    </source>
</evidence>
<dbReference type="CDD" id="cd02071">
    <property type="entry name" value="MM_CoA_mut_B12_BD"/>
    <property type="match status" value="1"/>
</dbReference>
<dbReference type="NCBIfam" id="NF006944">
    <property type="entry name" value="PRK09426.1"/>
    <property type="match status" value="1"/>
</dbReference>
<evidence type="ECO:0000256" key="3">
    <source>
        <dbReference type="ARBA" id="ARBA00003359"/>
    </source>
</evidence>
<evidence type="ECO:0000256" key="4">
    <source>
        <dbReference type="ARBA" id="ARBA00008465"/>
    </source>
</evidence>
<evidence type="ECO:0000313" key="13">
    <source>
        <dbReference type="EMBL" id="OBG09040.1"/>
    </source>
</evidence>
<dbReference type="EC" id="5.4.99.2" evidence="6"/>
<dbReference type="PROSITE" id="PS51332">
    <property type="entry name" value="B12_BINDING"/>
    <property type="match status" value="1"/>
</dbReference>
<evidence type="ECO:0000256" key="1">
    <source>
        <dbReference type="ARBA" id="ARBA00000290"/>
    </source>
</evidence>
<dbReference type="FunFam" id="3.40.50.280:FF:000002">
    <property type="entry name" value="Methylmalonyl-CoA mutase, mitochondrial"/>
    <property type="match status" value="1"/>
</dbReference>
<dbReference type="InterPro" id="IPR006099">
    <property type="entry name" value="MeMalonylCoA_mutase_a/b_cat"/>
</dbReference>
<dbReference type="FunFam" id="3.20.20.240:FF:000001">
    <property type="entry name" value="Probable methylmalonyl-coa mutase"/>
    <property type="match status" value="1"/>
</dbReference>
<dbReference type="Proteomes" id="UP000093985">
    <property type="component" value="Unassembled WGS sequence"/>
</dbReference>
<keyword evidence="9" id="KW-0413">Isomerase</keyword>
<evidence type="ECO:0000256" key="7">
    <source>
        <dbReference type="ARBA" id="ARBA00022628"/>
    </source>
</evidence>
<dbReference type="NCBIfam" id="TIGR00640">
    <property type="entry name" value="acid_CoA_mut_C"/>
    <property type="match status" value="1"/>
</dbReference>
<dbReference type="Gene3D" id="3.20.20.240">
    <property type="entry name" value="Methylmalonyl-CoA mutase"/>
    <property type="match status" value="1"/>
</dbReference>
<evidence type="ECO:0000256" key="5">
    <source>
        <dbReference type="ARBA" id="ARBA00011870"/>
    </source>
</evidence>
<evidence type="ECO:0000256" key="8">
    <source>
        <dbReference type="ARBA" id="ARBA00022723"/>
    </source>
</evidence>
<comment type="similarity">
    <text evidence="4">Belongs to the methylmalonyl-CoA mutase family.</text>
</comment>
<evidence type="ECO:0000256" key="6">
    <source>
        <dbReference type="ARBA" id="ARBA00012398"/>
    </source>
</evidence>
<comment type="catalytic activity">
    <reaction evidence="1">
        <text>(R)-methylmalonyl-CoA = succinyl-CoA</text>
        <dbReference type="Rhea" id="RHEA:22888"/>
        <dbReference type="ChEBI" id="CHEBI:57292"/>
        <dbReference type="ChEBI" id="CHEBI:57326"/>
        <dbReference type="EC" id="5.4.99.2"/>
    </reaction>
</comment>
<dbReference type="PANTHER" id="PTHR48101">
    <property type="entry name" value="METHYLMALONYL-COA MUTASE, MITOCHONDRIAL-RELATED"/>
    <property type="match status" value="1"/>
</dbReference>
<evidence type="ECO:0000256" key="10">
    <source>
        <dbReference type="ARBA" id="ARBA00023285"/>
    </source>
</evidence>
<dbReference type="OrthoDB" id="9762378at2"/>
<proteinExistence type="inferred from homology"/>
<reference evidence="14" key="1">
    <citation type="submission" date="2016-06" db="EMBL/GenBank/DDBJ databases">
        <authorList>
            <person name="Sutton G."/>
            <person name="Brinkac L."/>
            <person name="Sanka R."/>
            <person name="Adams M."/>
            <person name="Lau E."/>
            <person name="Mehaffy C."/>
            <person name="Tameris M."/>
            <person name="Hatherill M."/>
            <person name="Hanekom W."/>
            <person name="Mahomed H."/>
            <person name="Mcshane H."/>
        </authorList>
    </citation>
    <scope>NUCLEOTIDE SEQUENCE [LARGE SCALE GENOMIC DNA]</scope>
    <source>
        <strain evidence="14">852014-51077_SCH5608930-a</strain>
    </source>
</reference>
<dbReference type="Pfam" id="PF01642">
    <property type="entry name" value="MM_CoA_mutase"/>
    <property type="match status" value="1"/>
</dbReference>
<dbReference type="PROSITE" id="PS00544">
    <property type="entry name" value="METMALONYL_COA_MUTASE"/>
    <property type="match status" value="1"/>
</dbReference>
<comment type="subunit">
    <text evidence="5">Heterodimer of an alpha and a beta chain.</text>
</comment>
<accession>A0A1A2E635</accession>
<organism evidence="13 14">
    <name type="scientific">Mycolicibacter sinensis (strain JDM601)</name>
    <name type="common">Mycobacterium sinense</name>
    <dbReference type="NCBI Taxonomy" id="875328"/>
    <lineage>
        <taxon>Bacteria</taxon>
        <taxon>Bacillati</taxon>
        <taxon>Actinomycetota</taxon>
        <taxon>Actinomycetes</taxon>
        <taxon>Mycobacteriales</taxon>
        <taxon>Mycobacteriaceae</taxon>
        <taxon>Mycolicibacter</taxon>
    </lineage>
</organism>